<dbReference type="InterPro" id="IPR013815">
    <property type="entry name" value="ATP_grasp_subdomain_1"/>
</dbReference>
<dbReference type="GO" id="GO:0046872">
    <property type="term" value="F:metal ion binding"/>
    <property type="evidence" value="ECO:0007669"/>
    <property type="project" value="UniProtKB-KW"/>
</dbReference>
<evidence type="ECO:0000256" key="2">
    <source>
        <dbReference type="ARBA" id="ARBA00001946"/>
    </source>
</evidence>
<dbReference type="PROSITE" id="PS00184">
    <property type="entry name" value="GARS"/>
    <property type="match status" value="1"/>
</dbReference>
<evidence type="ECO:0000256" key="5">
    <source>
        <dbReference type="ARBA" id="ARBA00020605"/>
    </source>
</evidence>
<dbReference type="Pfam" id="PF02844">
    <property type="entry name" value="GARS_N"/>
    <property type="match status" value="1"/>
</dbReference>
<evidence type="ECO:0000313" key="20">
    <source>
        <dbReference type="EMBL" id="ADI16353.1"/>
    </source>
</evidence>
<dbReference type="InterPro" id="IPR016185">
    <property type="entry name" value="PreATP-grasp_dom_sf"/>
</dbReference>
<dbReference type="AlphaFoldDB" id="E0XPL2"/>
<organism evidence="20">
    <name type="scientific">uncultured bacterium HF130_01F24</name>
    <dbReference type="NCBI Taxonomy" id="710814"/>
    <lineage>
        <taxon>Bacteria</taxon>
        <taxon>environmental samples</taxon>
    </lineage>
</organism>
<dbReference type="HAMAP" id="MF_00138">
    <property type="entry name" value="GARS"/>
    <property type="match status" value="1"/>
</dbReference>
<comment type="cofactor">
    <cofactor evidence="2">
        <name>Mg(2+)</name>
        <dbReference type="ChEBI" id="CHEBI:18420"/>
    </cofactor>
</comment>
<dbReference type="FunFam" id="3.90.600.10:FF:000001">
    <property type="entry name" value="Trifunctional purine biosynthetic protein adenosine-3"/>
    <property type="match status" value="1"/>
</dbReference>
<evidence type="ECO:0000256" key="14">
    <source>
        <dbReference type="ARBA" id="ARBA00042242"/>
    </source>
</evidence>
<comment type="cofactor">
    <cofactor evidence="1">
        <name>Mn(2+)</name>
        <dbReference type="ChEBI" id="CHEBI:29035"/>
    </cofactor>
</comment>
<evidence type="ECO:0000256" key="8">
    <source>
        <dbReference type="ARBA" id="ARBA00022741"/>
    </source>
</evidence>
<evidence type="ECO:0000256" key="9">
    <source>
        <dbReference type="ARBA" id="ARBA00022755"/>
    </source>
</evidence>
<dbReference type="InterPro" id="IPR011054">
    <property type="entry name" value="Rudment_hybrid_motif"/>
</dbReference>
<evidence type="ECO:0000256" key="12">
    <source>
        <dbReference type="ARBA" id="ARBA00023211"/>
    </source>
</evidence>
<comment type="similarity">
    <text evidence="13 17">Belongs to the GARS family.</text>
</comment>
<gene>
    <name evidence="17" type="primary">purD</name>
</gene>
<dbReference type="Pfam" id="PF02843">
    <property type="entry name" value="GARS_C"/>
    <property type="match status" value="1"/>
</dbReference>
<evidence type="ECO:0000256" key="6">
    <source>
        <dbReference type="ARBA" id="ARBA00022598"/>
    </source>
</evidence>
<evidence type="ECO:0000256" key="18">
    <source>
        <dbReference type="PROSITE-ProRule" id="PRU00409"/>
    </source>
</evidence>
<evidence type="ECO:0000256" key="11">
    <source>
        <dbReference type="ARBA" id="ARBA00022842"/>
    </source>
</evidence>
<dbReference type="FunFam" id="3.30.470.20:FF:000031">
    <property type="entry name" value="Phosphoribosylamine--glycine ligase"/>
    <property type="match status" value="1"/>
</dbReference>
<dbReference type="UniPathway" id="UPA00074">
    <property type="reaction ID" value="UER00125"/>
</dbReference>
<dbReference type="Gene3D" id="3.30.1490.20">
    <property type="entry name" value="ATP-grasp fold, A domain"/>
    <property type="match status" value="1"/>
</dbReference>
<dbReference type="Gene3D" id="3.30.470.20">
    <property type="entry name" value="ATP-grasp fold, B domain"/>
    <property type="match status" value="1"/>
</dbReference>
<dbReference type="Pfam" id="PF01071">
    <property type="entry name" value="GARS_A"/>
    <property type="match status" value="1"/>
</dbReference>
<dbReference type="SUPFAM" id="SSF56059">
    <property type="entry name" value="Glutathione synthetase ATP-binding domain-like"/>
    <property type="match status" value="1"/>
</dbReference>
<evidence type="ECO:0000259" key="19">
    <source>
        <dbReference type="PROSITE" id="PS50975"/>
    </source>
</evidence>
<protein>
    <recommendedName>
        <fullName evidence="5 17">Phosphoribosylamine--glycine ligase</fullName>
        <ecNumber evidence="4 17">6.3.4.13</ecNumber>
    </recommendedName>
    <alternativeName>
        <fullName evidence="16 17">GARS</fullName>
    </alternativeName>
    <alternativeName>
        <fullName evidence="14 17">Glycinamide ribonucleotide synthetase</fullName>
    </alternativeName>
    <alternativeName>
        <fullName evidence="15 17">Phosphoribosylglycinamide synthetase</fullName>
    </alternativeName>
</protein>
<dbReference type="InterPro" id="IPR000115">
    <property type="entry name" value="PRibGlycinamide_synth"/>
</dbReference>
<dbReference type="InterPro" id="IPR020559">
    <property type="entry name" value="PRibGlycinamide_synth_CS"/>
</dbReference>
<proteinExistence type="inferred from homology"/>
<dbReference type="SMART" id="SM01210">
    <property type="entry name" value="GARS_C"/>
    <property type="match status" value="1"/>
</dbReference>
<dbReference type="NCBIfam" id="TIGR00877">
    <property type="entry name" value="purD"/>
    <property type="match status" value="1"/>
</dbReference>
<dbReference type="GO" id="GO:0009113">
    <property type="term" value="P:purine nucleobase biosynthetic process"/>
    <property type="evidence" value="ECO:0007669"/>
    <property type="project" value="InterPro"/>
</dbReference>
<dbReference type="InterPro" id="IPR037123">
    <property type="entry name" value="PRibGlycinamide_synth_C_sf"/>
</dbReference>
<keyword evidence="12" id="KW-0464">Manganese</keyword>
<dbReference type="Gene3D" id="3.90.600.10">
    <property type="entry name" value="Phosphoribosylglycinamide synthetase, C-terminal domain"/>
    <property type="match status" value="1"/>
</dbReference>
<dbReference type="PANTHER" id="PTHR43472">
    <property type="entry name" value="PHOSPHORIBOSYLAMINE--GLYCINE LIGASE"/>
    <property type="match status" value="1"/>
</dbReference>
<accession>E0XPL2</accession>
<dbReference type="InterPro" id="IPR020560">
    <property type="entry name" value="PRibGlycinamide_synth_C-dom"/>
</dbReference>
<evidence type="ECO:0000256" key="17">
    <source>
        <dbReference type="HAMAP-Rule" id="MF_00138"/>
    </source>
</evidence>
<dbReference type="SUPFAM" id="SSF51246">
    <property type="entry name" value="Rudiment single hybrid motif"/>
    <property type="match status" value="1"/>
</dbReference>
<dbReference type="PROSITE" id="PS50975">
    <property type="entry name" value="ATP_GRASP"/>
    <property type="match status" value="1"/>
</dbReference>
<evidence type="ECO:0000256" key="15">
    <source>
        <dbReference type="ARBA" id="ARBA00042864"/>
    </source>
</evidence>
<comment type="catalytic activity">
    <reaction evidence="17">
        <text>5-phospho-beta-D-ribosylamine + glycine + ATP = N(1)-(5-phospho-beta-D-ribosyl)glycinamide + ADP + phosphate + H(+)</text>
        <dbReference type="Rhea" id="RHEA:17453"/>
        <dbReference type="ChEBI" id="CHEBI:15378"/>
        <dbReference type="ChEBI" id="CHEBI:30616"/>
        <dbReference type="ChEBI" id="CHEBI:43474"/>
        <dbReference type="ChEBI" id="CHEBI:57305"/>
        <dbReference type="ChEBI" id="CHEBI:58681"/>
        <dbReference type="ChEBI" id="CHEBI:143788"/>
        <dbReference type="ChEBI" id="CHEBI:456216"/>
        <dbReference type="EC" id="6.3.4.13"/>
    </reaction>
</comment>
<dbReference type="PANTHER" id="PTHR43472:SF1">
    <property type="entry name" value="PHOSPHORIBOSYLAMINE--GLYCINE LIGASE, CHLOROPLASTIC"/>
    <property type="match status" value="1"/>
</dbReference>
<keyword evidence="9 17" id="KW-0658">Purine biosynthesis</keyword>
<name>E0XPL2_9BACT</name>
<dbReference type="GO" id="GO:0004637">
    <property type="term" value="F:phosphoribosylamine-glycine ligase activity"/>
    <property type="evidence" value="ECO:0007669"/>
    <property type="project" value="UniProtKB-UniRule"/>
</dbReference>
<dbReference type="Gene3D" id="3.40.50.20">
    <property type="match status" value="1"/>
</dbReference>
<keyword evidence="11" id="KW-0460">Magnesium</keyword>
<dbReference type="GO" id="GO:0005524">
    <property type="term" value="F:ATP binding"/>
    <property type="evidence" value="ECO:0007669"/>
    <property type="project" value="UniProtKB-UniRule"/>
</dbReference>
<evidence type="ECO:0000256" key="3">
    <source>
        <dbReference type="ARBA" id="ARBA00005174"/>
    </source>
</evidence>
<reference evidence="20" key="1">
    <citation type="journal article" date="2011" name="Environ. Microbiol.">
        <title>Time-series analyses of Monterey Bay coastal microbial picoplankton using a 'genome proxy' microarray.</title>
        <authorList>
            <person name="Rich V.I."/>
            <person name="Pham V.D."/>
            <person name="Eppley J."/>
            <person name="Shi Y."/>
            <person name="DeLong E.F."/>
        </authorList>
    </citation>
    <scope>NUCLEOTIDE SEQUENCE</scope>
</reference>
<dbReference type="FunFam" id="3.30.1490.20:FF:000006">
    <property type="entry name" value="phosphoribosylamine--glycine ligase, chloroplastic-like"/>
    <property type="match status" value="1"/>
</dbReference>
<evidence type="ECO:0000256" key="13">
    <source>
        <dbReference type="ARBA" id="ARBA00038345"/>
    </source>
</evidence>
<feature type="domain" description="ATP-grasp" evidence="19">
    <location>
        <begin position="109"/>
        <end position="316"/>
    </location>
</feature>
<dbReference type="SUPFAM" id="SSF52440">
    <property type="entry name" value="PreATP-grasp domain"/>
    <property type="match status" value="1"/>
</dbReference>
<keyword evidence="8 18" id="KW-0547">Nucleotide-binding</keyword>
<dbReference type="InterPro" id="IPR011761">
    <property type="entry name" value="ATP-grasp"/>
</dbReference>
<evidence type="ECO:0000256" key="7">
    <source>
        <dbReference type="ARBA" id="ARBA00022723"/>
    </source>
</evidence>
<dbReference type="GO" id="GO:0006189">
    <property type="term" value="P:'de novo' IMP biosynthetic process"/>
    <property type="evidence" value="ECO:0007669"/>
    <property type="project" value="UniProtKB-UniRule"/>
</dbReference>
<evidence type="ECO:0000256" key="4">
    <source>
        <dbReference type="ARBA" id="ARBA00013255"/>
    </source>
</evidence>
<evidence type="ECO:0000256" key="10">
    <source>
        <dbReference type="ARBA" id="ARBA00022840"/>
    </source>
</evidence>
<comment type="pathway">
    <text evidence="3 17">Purine metabolism; IMP biosynthesis via de novo pathway; N(1)-(5-phospho-D-ribosyl)glycinamide from 5-phospho-alpha-D-ribose 1-diphosphate: step 2/2.</text>
</comment>
<dbReference type="EMBL" id="GU474835">
    <property type="protein sequence ID" value="ADI16353.1"/>
    <property type="molecule type" value="Genomic_DNA"/>
</dbReference>
<dbReference type="InterPro" id="IPR020562">
    <property type="entry name" value="PRibGlycinamide_synth_N"/>
</dbReference>
<evidence type="ECO:0000256" key="1">
    <source>
        <dbReference type="ARBA" id="ARBA00001936"/>
    </source>
</evidence>
<dbReference type="SMART" id="SM01209">
    <property type="entry name" value="GARS_A"/>
    <property type="match status" value="1"/>
</dbReference>
<sequence length="431" mass="46130">MNILVIGSGGREHAIAWKCAQSREVSMVFVAPGNAGTANESKIQNVSINIMDFRALADFAQDHQVKLTIVGPEAPLVGGVVDYFNNYDLPCFGPTSQAAQLEGSKAFTKDFCSKYQIPTASYGTFTSVEPAINYIKKQQLPIVIKADGLAAGKGVVIANSEKEAVSTLEDMLSGNAFGNAGHRVVIEEFLIGEEASFISIVDGKNVIPMATSQDHKAQKNGDKGPNTGGMGAYSPAPVVTESIHEKIMNEVMLPTVSGMAAEGNRYVGFLYAGLMISPEGDINVVEFNCRFGDPEAQPIMLRLKSDLPTLCLKALSQDLGSISPVWDHRSAVGVVMASAGYPNAYPKGEIISGLGQDSLDHHKIFHAGTVERDGKILTNGGRVLCATALGDSVTEAQGYAYDLANCVRWDNLYIRTDIAYKAIARENTQDD</sequence>
<keyword evidence="7" id="KW-0479">Metal-binding</keyword>
<evidence type="ECO:0000256" key="16">
    <source>
        <dbReference type="ARBA" id="ARBA00079592"/>
    </source>
</evidence>
<dbReference type="EC" id="6.3.4.13" evidence="4 17"/>
<keyword evidence="10 18" id="KW-0067">ATP-binding</keyword>
<dbReference type="InterPro" id="IPR020561">
    <property type="entry name" value="PRibGlycinamid_synth_ATP-grasp"/>
</dbReference>
<keyword evidence="6 17" id="KW-0436">Ligase</keyword>
<dbReference type="FunFam" id="3.40.50.20:FF:000006">
    <property type="entry name" value="Phosphoribosylamine--glycine ligase, chloroplastic"/>
    <property type="match status" value="1"/>
</dbReference>